<dbReference type="PRINTS" id="PR00039">
    <property type="entry name" value="HTHLYSR"/>
</dbReference>
<organism evidence="6 7">
    <name type="scientific">Brachybacterium hainanense</name>
    <dbReference type="NCBI Taxonomy" id="1541174"/>
    <lineage>
        <taxon>Bacteria</taxon>
        <taxon>Bacillati</taxon>
        <taxon>Actinomycetota</taxon>
        <taxon>Actinomycetes</taxon>
        <taxon>Micrococcales</taxon>
        <taxon>Dermabacteraceae</taxon>
        <taxon>Brachybacterium</taxon>
    </lineage>
</organism>
<evidence type="ECO:0000256" key="3">
    <source>
        <dbReference type="ARBA" id="ARBA00023125"/>
    </source>
</evidence>
<gene>
    <name evidence="6" type="ORF">ACFFF6_05390</name>
</gene>
<dbReference type="Pfam" id="PF03466">
    <property type="entry name" value="LysR_substrate"/>
    <property type="match status" value="1"/>
</dbReference>
<evidence type="ECO:0000256" key="2">
    <source>
        <dbReference type="ARBA" id="ARBA00023015"/>
    </source>
</evidence>
<dbReference type="EMBL" id="JBHLSV010000005">
    <property type="protein sequence ID" value="MFC0673388.1"/>
    <property type="molecule type" value="Genomic_DNA"/>
</dbReference>
<dbReference type="PANTHER" id="PTHR30126:SF39">
    <property type="entry name" value="HTH-TYPE TRANSCRIPTIONAL REGULATOR CYSL"/>
    <property type="match status" value="1"/>
</dbReference>
<evidence type="ECO:0000256" key="1">
    <source>
        <dbReference type="ARBA" id="ARBA00009437"/>
    </source>
</evidence>
<proteinExistence type="inferred from homology"/>
<dbReference type="RefSeq" id="WP_376978922.1">
    <property type="nucleotide sequence ID" value="NZ_JBHLSV010000005.1"/>
</dbReference>
<keyword evidence="2" id="KW-0805">Transcription regulation</keyword>
<dbReference type="InterPro" id="IPR000847">
    <property type="entry name" value="LysR_HTH_N"/>
</dbReference>
<dbReference type="InterPro" id="IPR005119">
    <property type="entry name" value="LysR_subst-bd"/>
</dbReference>
<dbReference type="PANTHER" id="PTHR30126">
    <property type="entry name" value="HTH-TYPE TRANSCRIPTIONAL REGULATOR"/>
    <property type="match status" value="1"/>
</dbReference>
<evidence type="ECO:0000313" key="6">
    <source>
        <dbReference type="EMBL" id="MFC0673388.1"/>
    </source>
</evidence>
<dbReference type="InterPro" id="IPR036390">
    <property type="entry name" value="WH_DNA-bd_sf"/>
</dbReference>
<keyword evidence="3" id="KW-0238">DNA-binding</keyword>
<dbReference type="Gene3D" id="3.40.190.10">
    <property type="entry name" value="Periplasmic binding protein-like II"/>
    <property type="match status" value="2"/>
</dbReference>
<dbReference type="Proteomes" id="UP001589793">
    <property type="component" value="Unassembled WGS sequence"/>
</dbReference>
<protein>
    <submittedName>
        <fullName evidence="6">LysR substrate-binding domain-containing protein</fullName>
    </submittedName>
</protein>
<name>A0ABV6RBR9_9MICO</name>
<dbReference type="Gene3D" id="1.10.10.10">
    <property type="entry name" value="Winged helix-like DNA-binding domain superfamily/Winged helix DNA-binding domain"/>
    <property type="match status" value="1"/>
</dbReference>
<comment type="caution">
    <text evidence="6">The sequence shown here is derived from an EMBL/GenBank/DDBJ whole genome shotgun (WGS) entry which is preliminary data.</text>
</comment>
<dbReference type="SUPFAM" id="SSF46785">
    <property type="entry name" value="Winged helix' DNA-binding domain"/>
    <property type="match status" value="1"/>
</dbReference>
<reference evidence="6 7" key="1">
    <citation type="submission" date="2024-09" db="EMBL/GenBank/DDBJ databases">
        <authorList>
            <person name="Sun Q."/>
            <person name="Mori K."/>
        </authorList>
    </citation>
    <scope>NUCLEOTIDE SEQUENCE [LARGE SCALE GENOMIC DNA]</scope>
    <source>
        <strain evidence="6 7">CICC 10874</strain>
    </source>
</reference>
<dbReference type="PROSITE" id="PS50931">
    <property type="entry name" value="HTH_LYSR"/>
    <property type="match status" value="1"/>
</dbReference>
<dbReference type="SUPFAM" id="SSF53850">
    <property type="entry name" value="Periplasmic binding protein-like II"/>
    <property type="match status" value="1"/>
</dbReference>
<evidence type="ECO:0000259" key="5">
    <source>
        <dbReference type="PROSITE" id="PS50931"/>
    </source>
</evidence>
<feature type="domain" description="HTH lysR-type" evidence="5">
    <location>
        <begin position="12"/>
        <end position="69"/>
    </location>
</feature>
<accession>A0ABV6RBR9</accession>
<sequence length="309" mass="32121">MSTSSLTRTSRLDLDALELLVTIAELGSLSAAASALGLAQPNASRSLARLERRLGTRLLVRGARGSEPTPAGQVAIEHARRVLDATDALVEQVRAATGQGRVRILASQTIAEHLMPVFLAALAVDLPDVPISFEVANTQAVLAALRRGRADLGFIEGADEPTGLGSTVIGTDRLVAVVAPQHPWALDPLIRREGVGGPELAGTPLIVREEGSGTRDVLARALAPLPVVAPALVLHSNAAVRTSAAAGTAPALLSELVVAADLREGRLVRIPVRGLALQRALRAVWDGPRPARLDGALQALSEAGRYPGP</sequence>
<evidence type="ECO:0000256" key="4">
    <source>
        <dbReference type="ARBA" id="ARBA00023163"/>
    </source>
</evidence>
<keyword evidence="4" id="KW-0804">Transcription</keyword>
<comment type="similarity">
    <text evidence="1">Belongs to the LysR transcriptional regulatory family.</text>
</comment>
<dbReference type="InterPro" id="IPR036388">
    <property type="entry name" value="WH-like_DNA-bd_sf"/>
</dbReference>
<keyword evidence="7" id="KW-1185">Reference proteome</keyword>
<evidence type="ECO:0000313" key="7">
    <source>
        <dbReference type="Proteomes" id="UP001589793"/>
    </source>
</evidence>
<dbReference type="Pfam" id="PF00126">
    <property type="entry name" value="HTH_1"/>
    <property type="match status" value="1"/>
</dbReference>